<evidence type="ECO:0008006" key="3">
    <source>
        <dbReference type="Google" id="ProtNLM"/>
    </source>
</evidence>
<sequence>ATSLVAEFRSFDLIVAVTGEWNVDVLLCDLQSRKTGIPPIIFGWVEPNATAGHAVLLDSSDDTACLRCGFSDSGRFSRPVTKWPEGAEMFQEPECGAVFSPYGPVDQAWSQALISELSINTLVGRATAKDYHIWVGRKDRVEQLGGDWNEEWISIHGNPELGGRVIKTSWMSSASCGARHETEAA</sequence>
<proteinExistence type="predicted"/>
<evidence type="ECO:0000313" key="2">
    <source>
        <dbReference type="Proteomes" id="UP000263517"/>
    </source>
</evidence>
<name>A0A350P5M7_9ALTE</name>
<evidence type="ECO:0000313" key="1">
    <source>
        <dbReference type="EMBL" id="HAW76594.1"/>
    </source>
</evidence>
<comment type="caution">
    <text evidence="1">The sequence shown here is derived from an EMBL/GenBank/DDBJ whole genome shotgun (WGS) entry which is preliminary data.</text>
</comment>
<dbReference type="Gene3D" id="3.40.50.720">
    <property type="entry name" value="NAD(P)-binding Rossmann-like Domain"/>
    <property type="match status" value="1"/>
</dbReference>
<dbReference type="Proteomes" id="UP000263517">
    <property type="component" value="Unassembled WGS sequence"/>
</dbReference>
<feature type="non-terminal residue" evidence="1">
    <location>
        <position position="1"/>
    </location>
</feature>
<protein>
    <recommendedName>
        <fullName evidence="3">THIF-type NAD/FAD binding fold domain-containing protein</fullName>
    </recommendedName>
</protein>
<organism evidence="1 2">
    <name type="scientific">Alteromonas australica</name>
    <dbReference type="NCBI Taxonomy" id="589873"/>
    <lineage>
        <taxon>Bacteria</taxon>
        <taxon>Pseudomonadati</taxon>
        <taxon>Pseudomonadota</taxon>
        <taxon>Gammaproteobacteria</taxon>
        <taxon>Alteromonadales</taxon>
        <taxon>Alteromonadaceae</taxon>
        <taxon>Alteromonas/Salinimonas group</taxon>
        <taxon>Alteromonas</taxon>
    </lineage>
</organism>
<gene>
    <name evidence="1" type="ORF">DCW74_12775</name>
</gene>
<dbReference type="AlphaFoldDB" id="A0A350P5M7"/>
<accession>A0A350P5M7</accession>
<dbReference type="EMBL" id="DNAN01000455">
    <property type="protein sequence ID" value="HAW76594.1"/>
    <property type="molecule type" value="Genomic_DNA"/>
</dbReference>
<reference evidence="1 2" key="1">
    <citation type="journal article" date="2018" name="Nat. Biotechnol.">
        <title>A standardized bacterial taxonomy based on genome phylogeny substantially revises the tree of life.</title>
        <authorList>
            <person name="Parks D.H."/>
            <person name="Chuvochina M."/>
            <person name="Waite D.W."/>
            <person name="Rinke C."/>
            <person name="Skarshewski A."/>
            <person name="Chaumeil P.A."/>
            <person name="Hugenholtz P."/>
        </authorList>
    </citation>
    <scope>NUCLEOTIDE SEQUENCE [LARGE SCALE GENOMIC DNA]</scope>
    <source>
        <strain evidence="1">UBA11978</strain>
    </source>
</reference>